<evidence type="ECO:0000256" key="4">
    <source>
        <dbReference type="ARBA" id="ARBA00022989"/>
    </source>
</evidence>
<protein>
    <submittedName>
        <fullName evidence="9">Protein TAPT1 homolog</fullName>
    </submittedName>
</protein>
<organism evidence="8 9">
    <name type="scientific">Hyalella azteca</name>
    <name type="common">Amphipod</name>
    <dbReference type="NCBI Taxonomy" id="294128"/>
    <lineage>
        <taxon>Eukaryota</taxon>
        <taxon>Metazoa</taxon>
        <taxon>Ecdysozoa</taxon>
        <taxon>Arthropoda</taxon>
        <taxon>Crustacea</taxon>
        <taxon>Multicrustacea</taxon>
        <taxon>Malacostraca</taxon>
        <taxon>Eumalacostraca</taxon>
        <taxon>Peracarida</taxon>
        <taxon>Amphipoda</taxon>
        <taxon>Senticaudata</taxon>
        <taxon>Talitrida</taxon>
        <taxon>Talitroidea</taxon>
        <taxon>Hyalellidae</taxon>
        <taxon>Hyalella</taxon>
    </lineage>
</organism>
<name>A0A8B7NW15_HYAAZ</name>
<evidence type="ECO:0000256" key="3">
    <source>
        <dbReference type="ARBA" id="ARBA00022692"/>
    </source>
</evidence>
<dbReference type="InterPro" id="IPR008010">
    <property type="entry name" value="Tatp1"/>
</dbReference>
<keyword evidence="8" id="KW-1185">Reference proteome</keyword>
<dbReference type="Proteomes" id="UP000694843">
    <property type="component" value="Unplaced"/>
</dbReference>
<feature type="region of interest" description="Disordered" evidence="6">
    <location>
        <begin position="513"/>
        <end position="563"/>
    </location>
</feature>
<dbReference type="GO" id="GO:0045724">
    <property type="term" value="P:positive regulation of cilium assembly"/>
    <property type="evidence" value="ECO:0007669"/>
    <property type="project" value="TreeGrafter"/>
</dbReference>
<evidence type="ECO:0000256" key="7">
    <source>
        <dbReference type="SAM" id="Phobius"/>
    </source>
</evidence>
<dbReference type="GO" id="GO:0036064">
    <property type="term" value="C:ciliary basal body"/>
    <property type="evidence" value="ECO:0007669"/>
    <property type="project" value="TreeGrafter"/>
</dbReference>
<feature type="transmembrane region" description="Helical" evidence="7">
    <location>
        <begin position="297"/>
        <end position="316"/>
    </location>
</feature>
<evidence type="ECO:0000256" key="5">
    <source>
        <dbReference type="ARBA" id="ARBA00023136"/>
    </source>
</evidence>
<dbReference type="PANTHER" id="PTHR13317">
    <property type="entry name" value="TRANSMEMBRANE ANTERIOR POSTERIOR TRANSFORMATION PROTEIN 1 HOMOLOG"/>
    <property type="match status" value="1"/>
</dbReference>
<evidence type="ECO:0000256" key="1">
    <source>
        <dbReference type="ARBA" id="ARBA00004141"/>
    </source>
</evidence>
<feature type="region of interest" description="Disordered" evidence="6">
    <location>
        <begin position="354"/>
        <end position="375"/>
    </location>
</feature>
<feature type="transmembrane region" description="Helical" evidence="7">
    <location>
        <begin position="125"/>
        <end position="146"/>
    </location>
</feature>
<dbReference type="RefSeq" id="XP_018017943.1">
    <property type="nucleotide sequence ID" value="XM_018162454.2"/>
</dbReference>
<dbReference type="OrthoDB" id="29023at2759"/>
<reference evidence="9" key="1">
    <citation type="submission" date="2025-08" db="UniProtKB">
        <authorList>
            <consortium name="RefSeq"/>
        </authorList>
    </citation>
    <scope>IDENTIFICATION</scope>
    <source>
        <tissue evidence="9">Whole organism</tissue>
    </source>
</reference>
<gene>
    <name evidence="9" type="primary">LOC108674497</name>
</gene>
<dbReference type="Pfam" id="PF05346">
    <property type="entry name" value="DUF747"/>
    <property type="match status" value="2"/>
</dbReference>
<comment type="similarity">
    <text evidence="2">Belongs to the TAPT1 family.</text>
</comment>
<evidence type="ECO:0000256" key="6">
    <source>
        <dbReference type="SAM" id="MobiDB-lite"/>
    </source>
</evidence>
<evidence type="ECO:0000313" key="9">
    <source>
        <dbReference type="RefSeq" id="XP_018017943.1"/>
    </source>
</evidence>
<dbReference type="GeneID" id="108674497"/>
<keyword evidence="4 7" id="KW-1133">Transmembrane helix</keyword>
<dbReference type="PANTHER" id="PTHR13317:SF4">
    <property type="entry name" value="TRANSMEMBRANE ANTERIOR POSTERIOR TRANSFORMATION PROTEIN 1 HOMOLOG"/>
    <property type="match status" value="1"/>
</dbReference>
<feature type="transmembrane region" description="Helical" evidence="7">
    <location>
        <begin position="198"/>
        <end position="221"/>
    </location>
</feature>
<feature type="region of interest" description="Disordered" evidence="6">
    <location>
        <begin position="652"/>
        <end position="702"/>
    </location>
</feature>
<keyword evidence="5 7" id="KW-0472">Membrane</keyword>
<accession>A0A8B7NW15</accession>
<dbReference type="AlphaFoldDB" id="A0A8B7NW15"/>
<dbReference type="KEGG" id="hazt:108674497"/>
<sequence length="727" mass="79673">MDSKSFKSKQSAKSPDNLRHLTLTGYLTSELKRGYLLENDEERYAKRREKVYTFFMIPRETEKFFAYGYFQCADSFTFVMTFLPLRFLMACWALVTGGLVKVFRWNRPSEHLLRPAEVVDLVKGVLLLSCCYIMTFIDTSMLYHLIKTQSTIKLYIFFNMLDIADRLMSAFGQDTLDALFWTATEPGGRRRERVGGMAFHLAVALTSVFIHATIVLLQSLALNVAINADNKGLLTILISNNFTELKGSVLKKTDRLNLLQADSDHSDLVARRMGFMPLPLGVVTYRILSQSLPLHNLTAYALLGLAFAAIITFRVLNGIIMLGKACDIIEEAERRKAKADSSFDCTATSVHADKSFPSSDDSKTSSTTTSNGSSGVKVTDNLVGDAIYMSPASSKSACTSGRTECCSCCQGRSTQVAQPLHRTEEEDSLEYLATLRNSSCFSFSNPVNSAKESRVVNTSNLIQDDSSSGGVFTTPFDTPSHLVKRDKGKRVRLDSGAMVQEIEPYYIHLTDDSSNENEVSELRSKTKTNLRLDLSDLQKPPDSTYSASSSSSPKPYDDSSAMSFGLNSQDGLMANSMVDLASVGLNEGPHSPLIENSPCTFSRNSSCHSLQYQASEEDITHNLHAESSAAKETCSASGAAKPARSSIGENIAESRDSAPSSFPVGVMPVEHKGSSGGSRSPVRKACVHEDSPYPSPSDSIDEHNLVHSFKAVSAPDVRIRDGSDVDE</sequence>
<keyword evidence="3 7" id="KW-0812">Transmembrane</keyword>
<feature type="compositionally biased region" description="Low complexity" evidence="6">
    <location>
        <begin position="540"/>
        <end position="561"/>
    </location>
</feature>
<comment type="subcellular location">
    <subcellularLocation>
        <location evidence="1">Membrane</location>
        <topology evidence="1">Multi-pass membrane protein</topology>
    </subcellularLocation>
</comment>
<evidence type="ECO:0000313" key="8">
    <source>
        <dbReference type="Proteomes" id="UP000694843"/>
    </source>
</evidence>
<proteinExistence type="inferred from homology"/>
<feature type="transmembrane region" description="Helical" evidence="7">
    <location>
        <begin position="85"/>
        <end position="105"/>
    </location>
</feature>
<evidence type="ECO:0000256" key="2">
    <source>
        <dbReference type="ARBA" id="ARBA00008803"/>
    </source>
</evidence>
<dbReference type="GO" id="GO:0005789">
    <property type="term" value="C:endoplasmic reticulum membrane"/>
    <property type="evidence" value="ECO:0007669"/>
    <property type="project" value="TreeGrafter"/>
</dbReference>
<feature type="compositionally biased region" description="Low complexity" evidence="6">
    <location>
        <begin position="364"/>
        <end position="375"/>
    </location>
</feature>